<dbReference type="GO" id="GO:0016020">
    <property type="term" value="C:membrane"/>
    <property type="evidence" value="ECO:0007669"/>
    <property type="project" value="UniProtKB-SubCell"/>
</dbReference>
<dbReference type="GeneID" id="89930464"/>
<feature type="transmembrane region" description="Helical" evidence="6">
    <location>
        <begin position="161"/>
        <end position="187"/>
    </location>
</feature>
<dbReference type="SUPFAM" id="SSF103473">
    <property type="entry name" value="MFS general substrate transporter"/>
    <property type="match status" value="1"/>
</dbReference>
<accession>A0AAV9P1N6</accession>
<keyword evidence="2 6" id="KW-0812">Transmembrane</keyword>
<keyword evidence="4 6" id="KW-0472">Membrane</keyword>
<dbReference type="AlphaFoldDB" id="A0AAV9P1N6"/>
<dbReference type="GO" id="GO:0022857">
    <property type="term" value="F:transmembrane transporter activity"/>
    <property type="evidence" value="ECO:0007669"/>
    <property type="project" value="InterPro"/>
</dbReference>
<keyword evidence="8" id="KW-1185">Reference proteome</keyword>
<evidence type="ECO:0000256" key="4">
    <source>
        <dbReference type="ARBA" id="ARBA00023136"/>
    </source>
</evidence>
<evidence type="ECO:0000256" key="3">
    <source>
        <dbReference type="ARBA" id="ARBA00022989"/>
    </source>
</evidence>
<feature type="region of interest" description="Disordered" evidence="5">
    <location>
        <begin position="43"/>
        <end position="83"/>
    </location>
</feature>
<dbReference type="InterPro" id="IPR051788">
    <property type="entry name" value="MFS_Transporter"/>
</dbReference>
<dbReference type="EMBL" id="JAVRRT010000016">
    <property type="protein sequence ID" value="KAK5165603.1"/>
    <property type="molecule type" value="Genomic_DNA"/>
</dbReference>
<dbReference type="Gene3D" id="1.20.1250.20">
    <property type="entry name" value="MFS general substrate transporter like domains"/>
    <property type="match status" value="1"/>
</dbReference>
<keyword evidence="3 6" id="KW-1133">Transmembrane helix</keyword>
<dbReference type="InterPro" id="IPR011701">
    <property type="entry name" value="MFS"/>
</dbReference>
<dbReference type="Pfam" id="PF07690">
    <property type="entry name" value="MFS_1"/>
    <property type="match status" value="1"/>
</dbReference>
<protein>
    <submittedName>
        <fullName evidence="7">Uncharacterized protein</fullName>
    </submittedName>
</protein>
<evidence type="ECO:0000256" key="2">
    <source>
        <dbReference type="ARBA" id="ARBA00022692"/>
    </source>
</evidence>
<evidence type="ECO:0000313" key="7">
    <source>
        <dbReference type="EMBL" id="KAK5165603.1"/>
    </source>
</evidence>
<comment type="subcellular location">
    <subcellularLocation>
        <location evidence="1">Membrane</location>
        <topology evidence="1">Multi-pass membrane protein</topology>
    </subcellularLocation>
</comment>
<sequence>MAAPAFALGLDVFSSAPIKEPPSAKVSQKSPSIRELDAIELPDYGLTNKGDKNAAAHDGTTPPTPKTPNDLERSQPPTPRQSEAAGIMPTFWYPGMNKWRVLSACGEYFANGLNDSAPGALIPYIETWYDIGVGFILAAFMSDFISAKLGRAKGLMLSELVVISAYVVIACPIPFPVVVVAYCAIGFGEALEIALNNVFLANLANATVVFGAAQGFYGIGGMLGPIMATALVSNGVHWARFYAIAIIFRLINLFAVGWSFWNYEKEGMAQFSGSLEQIASQQSTAEYGDSSKRRMFAQALKKKTTIIGALFIFAYQGAEVAEAGWVITYLIEYVVARSASLGAFTLTTQQISEWRSEQSGLRYLWLLGMFVKHEMEGSYLPLRCSRLGSPSEDSF</sequence>
<feature type="transmembrane region" description="Helical" evidence="6">
    <location>
        <begin position="199"/>
        <end position="220"/>
    </location>
</feature>
<name>A0AAV9P1N6_9PEZI</name>
<gene>
    <name evidence="7" type="ORF">LTR77_009132</name>
</gene>
<dbReference type="PANTHER" id="PTHR23514">
    <property type="entry name" value="BYPASS OF STOP CODON PROTEIN 6"/>
    <property type="match status" value="1"/>
</dbReference>
<dbReference type="InterPro" id="IPR036259">
    <property type="entry name" value="MFS_trans_sf"/>
</dbReference>
<comment type="caution">
    <text evidence="7">The sequence shown here is derived from an EMBL/GenBank/DDBJ whole genome shotgun (WGS) entry which is preliminary data.</text>
</comment>
<proteinExistence type="predicted"/>
<dbReference type="RefSeq" id="XP_064655687.1">
    <property type="nucleotide sequence ID" value="XM_064806361.1"/>
</dbReference>
<evidence type="ECO:0000256" key="1">
    <source>
        <dbReference type="ARBA" id="ARBA00004141"/>
    </source>
</evidence>
<reference evidence="7 8" key="1">
    <citation type="submission" date="2023-08" db="EMBL/GenBank/DDBJ databases">
        <title>Black Yeasts Isolated from many extreme environments.</title>
        <authorList>
            <person name="Coleine C."/>
            <person name="Stajich J.E."/>
            <person name="Selbmann L."/>
        </authorList>
    </citation>
    <scope>NUCLEOTIDE SEQUENCE [LARGE SCALE GENOMIC DNA]</scope>
    <source>
        <strain evidence="7 8">CCFEE 5935</strain>
    </source>
</reference>
<dbReference type="PANTHER" id="PTHR23514:SF6">
    <property type="entry name" value="MAJOR FACILITATOR SUPERFAMILY (MFS) PROFILE DOMAIN-CONTAINING PROTEIN"/>
    <property type="match status" value="1"/>
</dbReference>
<dbReference type="Proteomes" id="UP001337655">
    <property type="component" value="Unassembled WGS sequence"/>
</dbReference>
<organism evidence="7 8">
    <name type="scientific">Saxophila tyrrhenica</name>
    <dbReference type="NCBI Taxonomy" id="1690608"/>
    <lineage>
        <taxon>Eukaryota</taxon>
        <taxon>Fungi</taxon>
        <taxon>Dikarya</taxon>
        <taxon>Ascomycota</taxon>
        <taxon>Pezizomycotina</taxon>
        <taxon>Dothideomycetes</taxon>
        <taxon>Dothideomycetidae</taxon>
        <taxon>Mycosphaerellales</taxon>
        <taxon>Extremaceae</taxon>
        <taxon>Saxophila</taxon>
    </lineage>
</organism>
<evidence type="ECO:0000256" key="6">
    <source>
        <dbReference type="SAM" id="Phobius"/>
    </source>
</evidence>
<evidence type="ECO:0000256" key="5">
    <source>
        <dbReference type="SAM" id="MobiDB-lite"/>
    </source>
</evidence>
<evidence type="ECO:0000313" key="8">
    <source>
        <dbReference type="Proteomes" id="UP001337655"/>
    </source>
</evidence>
<feature type="transmembrane region" description="Helical" evidence="6">
    <location>
        <begin position="241"/>
        <end position="261"/>
    </location>
</feature>